<feature type="domain" description="CHAD" evidence="1">
    <location>
        <begin position="80"/>
        <end position="328"/>
    </location>
</feature>
<dbReference type="Gene3D" id="1.40.20.10">
    <property type="entry name" value="CHAD domain"/>
    <property type="match status" value="1"/>
</dbReference>
<dbReference type="InterPro" id="IPR007899">
    <property type="entry name" value="CHAD_dom"/>
</dbReference>
<organism evidence="2 3">
    <name type="scientific">Sphaerochaeta halotolerans</name>
    <dbReference type="NCBI Taxonomy" id="2293840"/>
    <lineage>
        <taxon>Bacteria</taxon>
        <taxon>Pseudomonadati</taxon>
        <taxon>Spirochaetota</taxon>
        <taxon>Spirochaetia</taxon>
        <taxon>Spirochaetales</taxon>
        <taxon>Sphaerochaetaceae</taxon>
        <taxon>Sphaerochaeta</taxon>
    </lineage>
</organism>
<protein>
    <submittedName>
        <fullName evidence="2">CHAD domain-containing protein</fullName>
    </submittedName>
</protein>
<evidence type="ECO:0000313" key="3">
    <source>
        <dbReference type="Proteomes" id="UP000264002"/>
    </source>
</evidence>
<dbReference type="PROSITE" id="PS51708">
    <property type="entry name" value="CHAD"/>
    <property type="match status" value="1"/>
</dbReference>
<accession>A0A372MDS2</accession>
<dbReference type="AlphaFoldDB" id="A0A372MDS2"/>
<reference evidence="2 3" key="2">
    <citation type="submission" date="2018-09" db="EMBL/GenBank/DDBJ databases">
        <title>Genome of Sphaerochaeta halotolerans strain 4-11.</title>
        <authorList>
            <person name="Nazina T.N."/>
            <person name="Sokolova D.S."/>
        </authorList>
    </citation>
    <scope>NUCLEOTIDE SEQUENCE [LARGE SCALE GENOMIC DNA]</scope>
    <source>
        <strain evidence="2 3">4-11</strain>
    </source>
</reference>
<comment type="caution">
    <text evidence="2">The sequence shown here is derived from an EMBL/GenBank/DDBJ whole genome shotgun (WGS) entry which is preliminary data.</text>
</comment>
<dbReference type="Proteomes" id="UP000264002">
    <property type="component" value="Unassembled WGS sequence"/>
</dbReference>
<proteinExistence type="predicted"/>
<dbReference type="InterPro" id="IPR038186">
    <property type="entry name" value="CHAD_dom_sf"/>
</dbReference>
<reference evidence="3" key="1">
    <citation type="submission" date="2018-08" db="EMBL/GenBank/DDBJ databases">
        <authorList>
            <person name="Grouzdev D.S."/>
            <person name="Krutkina M.S."/>
        </authorList>
    </citation>
    <scope>NUCLEOTIDE SEQUENCE [LARGE SCALE GENOMIC DNA]</scope>
    <source>
        <strain evidence="3">4-11</strain>
    </source>
</reference>
<sequence length="328" mass="37945">MNNNAPYYLLLETQSTPASWEQAFSPYRIAWKEGSSPLEGTLFLDEQAVGEVRYFPEELRLELFPLSDTQDQLEGLLAVPAFREMCNSPIIGWCERQVAILSENASTLGDRESLHAFRTALCNLRLMLPLIGKTLSKERRNDMKRLLKKLVKLAGKVRDDQVLLQLLEKKGLTQEQKQLKVKKHLKALKKAYPSSFASDIQELLEENRFAFSGYHPKVLVAKAHRRLVKAVHTVHSARDVQAMHKVRRRVRSLLAVSEMASVKRDEKLYDLEKILGKWHDLILLQDLLLKQKKPPIESLRVLADLEKEIQHLVEEYRHLSSEYWEEMA</sequence>
<evidence type="ECO:0000259" key="1">
    <source>
        <dbReference type="PROSITE" id="PS51708"/>
    </source>
</evidence>
<name>A0A372MDS2_9SPIR</name>
<dbReference type="EMBL" id="QUWK01000015">
    <property type="protein sequence ID" value="RFU93937.1"/>
    <property type="molecule type" value="Genomic_DNA"/>
</dbReference>
<evidence type="ECO:0000313" key="2">
    <source>
        <dbReference type="EMBL" id="RFU93937.1"/>
    </source>
</evidence>
<dbReference type="RefSeq" id="WP_117331313.1">
    <property type="nucleotide sequence ID" value="NZ_QUWK01000015.1"/>
</dbReference>
<gene>
    <name evidence="2" type="ORF">DYP60_12300</name>
</gene>
<dbReference type="Pfam" id="PF05235">
    <property type="entry name" value="CHAD"/>
    <property type="match status" value="1"/>
</dbReference>
<keyword evidence="3" id="KW-1185">Reference proteome</keyword>
<dbReference type="SMART" id="SM00880">
    <property type="entry name" value="CHAD"/>
    <property type="match status" value="1"/>
</dbReference>